<feature type="domain" description="ABC3 transporter permease C-terminal" evidence="8">
    <location>
        <begin position="294"/>
        <end position="407"/>
    </location>
</feature>
<accession>A0A7W3N400</accession>
<dbReference type="EMBL" id="JACJII010000001">
    <property type="protein sequence ID" value="MBA9007148.1"/>
    <property type="molecule type" value="Genomic_DNA"/>
</dbReference>
<dbReference type="InterPro" id="IPR050250">
    <property type="entry name" value="Macrolide_Exporter_MacB"/>
</dbReference>
<protein>
    <submittedName>
        <fullName evidence="10">Putative ABC transport system permease protein</fullName>
    </submittedName>
</protein>
<gene>
    <name evidence="10" type="ORF">HNR21_006030</name>
</gene>
<dbReference type="GO" id="GO:0005886">
    <property type="term" value="C:plasma membrane"/>
    <property type="evidence" value="ECO:0007669"/>
    <property type="project" value="UniProtKB-SubCell"/>
</dbReference>
<evidence type="ECO:0000259" key="8">
    <source>
        <dbReference type="Pfam" id="PF02687"/>
    </source>
</evidence>
<evidence type="ECO:0000256" key="7">
    <source>
        <dbReference type="SAM" id="Phobius"/>
    </source>
</evidence>
<dbReference type="AlphaFoldDB" id="A0A7W3N400"/>
<reference evidence="10 11" key="1">
    <citation type="submission" date="2020-08" db="EMBL/GenBank/DDBJ databases">
        <title>Sequencing the genomes of 1000 actinobacteria strains.</title>
        <authorList>
            <person name="Klenk H.-P."/>
        </authorList>
    </citation>
    <scope>NUCLEOTIDE SEQUENCE [LARGE SCALE GENOMIC DNA]</scope>
    <source>
        <strain evidence="10 11">DSM 45823</strain>
    </source>
</reference>
<sequence length="413" mass="43286">MRPLRRAGARHRDAMAALGVRPPRLRPWDLGRESVTSTLRHPGRSLLTALGTVLGAAAFVSTLGLGSTLEHQVSESFDVRRATEVLVRPGQAGLAADWHSERRLARLRELNGVAAAGRRILLEEQPVRRFAAFTAEQSRIKLMGADPEALRAMRPRITAGRAYGDFHERRAAPVVMLPAPLARQLGVTRIGTAIFIGDRPYTVIGVYDQVARRPEAMLALLVPARTADPLAAGAGQAERDVLVATVPGAAQTISAQAPLALRPEGPGALEAVAPPDPRTLRREIEGDVTRISLMLSVVVMAMGTVSIGNAATAGIAARIPEIGLRRSVGGRPSHIFLQLLGETSLLGGFGGVTGALTGVAVISGVSLWNGWTPVIDLGVAVAASLGGAAAGTVAGLLPAVRAMRIEPVAALQR</sequence>
<dbReference type="Pfam" id="PF02687">
    <property type="entry name" value="FtsX"/>
    <property type="match status" value="1"/>
</dbReference>
<evidence type="ECO:0000256" key="6">
    <source>
        <dbReference type="ARBA" id="ARBA00038076"/>
    </source>
</evidence>
<dbReference type="PANTHER" id="PTHR30572">
    <property type="entry name" value="MEMBRANE COMPONENT OF TRANSPORTER-RELATED"/>
    <property type="match status" value="1"/>
</dbReference>
<dbReference type="Proteomes" id="UP000539313">
    <property type="component" value="Unassembled WGS sequence"/>
</dbReference>
<feature type="transmembrane region" description="Helical" evidence="7">
    <location>
        <begin position="291"/>
        <end position="317"/>
    </location>
</feature>
<evidence type="ECO:0000256" key="5">
    <source>
        <dbReference type="ARBA" id="ARBA00023136"/>
    </source>
</evidence>
<keyword evidence="11" id="KW-1185">Reference proteome</keyword>
<dbReference type="GO" id="GO:0022857">
    <property type="term" value="F:transmembrane transporter activity"/>
    <property type="evidence" value="ECO:0007669"/>
    <property type="project" value="TreeGrafter"/>
</dbReference>
<evidence type="ECO:0000256" key="2">
    <source>
        <dbReference type="ARBA" id="ARBA00022475"/>
    </source>
</evidence>
<comment type="similarity">
    <text evidence="6">Belongs to the ABC-4 integral membrane protein family.</text>
</comment>
<comment type="subcellular location">
    <subcellularLocation>
        <location evidence="1">Cell membrane</location>
        <topology evidence="1">Multi-pass membrane protein</topology>
    </subcellularLocation>
</comment>
<comment type="caution">
    <text evidence="10">The sequence shown here is derived from an EMBL/GenBank/DDBJ whole genome shotgun (WGS) entry which is preliminary data.</text>
</comment>
<keyword evidence="5 7" id="KW-0472">Membrane</keyword>
<keyword evidence="2" id="KW-1003">Cell membrane</keyword>
<organism evidence="10 11">
    <name type="scientific">Thermomonospora cellulosilytica</name>
    <dbReference type="NCBI Taxonomy" id="1411118"/>
    <lineage>
        <taxon>Bacteria</taxon>
        <taxon>Bacillati</taxon>
        <taxon>Actinomycetota</taxon>
        <taxon>Actinomycetes</taxon>
        <taxon>Streptosporangiales</taxon>
        <taxon>Thermomonosporaceae</taxon>
        <taxon>Thermomonospora</taxon>
    </lineage>
</organism>
<feature type="domain" description="MacB-like periplasmic core" evidence="9">
    <location>
        <begin position="45"/>
        <end position="250"/>
    </location>
</feature>
<feature type="transmembrane region" description="Helical" evidence="7">
    <location>
        <begin position="345"/>
        <end position="368"/>
    </location>
</feature>
<proteinExistence type="inferred from homology"/>
<dbReference type="Pfam" id="PF12704">
    <property type="entry name" value="MacB_PCD"/>
    <property type="match status" value="1"/>
</dbReference>
<dbReference type="PANTHER" id="PTHR30572:SF4">
    <property type="entry name" value="ABC TRANSPORTER PERMEASE YTRF"/>
    <property type="match status" value="1"/>
</dbReference>
<dbReference type="InterPro" id="IPR003838">
    <property type="entry name" value="ABC3_permease_C"/>
</dbReference>
<feature type="transmembrane region" description="Helical" evidence="7">
    <location>
        <begin position="374"/>
        <end position="397"/>
    </location>
</feature>
<keyword evidence="3 7" id="KW-0812">Transmembrane</keyword>
<evidence type="ECO:0000259" key="9">
    <source>
        <dbReference type="Pfam" id="PF12704"/>
    </source>
</evidence>
<evidence type="ECO:0000313" key="11">
    <source>
        <dbReference type="Proteomes" id="UP000539313"/>
    </source>
</evidence>
<dbReference type="RefSeq" id="WP_182707804.1">
    <property type="nucleotide sequence ID" value="NZ_JACJII010000001.1"/>
</dbReference>
<evidence type="ECO:0000256" key="1">
    <source>
        <dbReference type="ARBA" id="ARBA00004651"/>
    </source>
</evidence>
<evidence type="ECO:0000256" key="3">
    <source>
        <dbReference type="ARBA" id="ARBA00022692"/>
    </source>
</evidence>
<dbReference type="InterPro" id="IPR025857">
    <property type="entry name" value="MacB_PCD"/>
</dbReference>
<evidence type="ECO:0000256" key="4">
    <source>
        <dbReference type="ARBA" id="ARBA00022989"/>
    </source>
</evidence>
<keyword evidence="4 7" id="KW-1133">Transmembrane helix</keyword>
<name>A0A7W3N400_9ACTN</name>
<evidence type="ECO:0000313" key="10">
    <source>
        <dbReference type="EMBL" id="MBA9007148.1"/>
    </source>
</evidence>